<protein>
    <submittedName>
        <fullName evidence="1">Uncharacterized protein</fullName>
    </submittedName>
</protein>
<sequence>MSASGIGKVVNTVANFLSGAETERPVSPEYLELCVGGQDVYLVTYGPYGVLPSFDPDCLSAIFVIEDSNEPEMSPNAILPFIMFPNGKTITQEGIKEFGSERVLALRYLIS</sequence>
<organism evidence="1 2">
    <name type="scientific">Paramicrosporidium saccamoebae</name>
    <dbReference type="NCBI Taxonomy" id="1246581"/>
    <lineage>
        <taxon>Eukaryota</taxon>
        <taxon>Fungi</taxon>
        <taxon>Fungi incertae sedis</taxon>
        <taxon>Cryptomycota</taxon>
        <taxon>Cryptomycota incertae sedis</taxon>
        <taxon>Paramicrosporidium</taxon>
    </lineage>
</organism>
<gene>
    <name evidence="1" type="ORF">PSACC_00338</name>
</gene>
<dbReference type="OrthoDB" id="198787at2759"/>
<evidence type="ECO:0000313" key="1">
    <source>
        <dbReference type="EMBL" id="PJF19836.1"/>
    </source>
</evidence>
<dbReference type="Proteomes" id="UP000240830">
    <property type="component" value="Unassembled WGS sequence"/>
</dbReference>
<comment type="caution">
    <text evidence="1">The sequence shown here is derived from an EMBL/GenBank/DDBJ whole genome shotgun (WGS) entry which is preliminary data.</text>
</comment>
<reference evidence="1 2" key="1">
    <citation type="submission" date="2016-10" db="EMBL/GenBank/DDBJ databases">
        <title>The genome of Paramicrosporidium saccamoebae is the missing link in understanding Cryptomycota and Microsporidia evolution.</title>
        <authorList>
            <person name="Quandt C.A."/>
            <person name="Beaudet D."/>
            <person name="Corsaro D."/>
            <person name="Michel R."/>
            <person name="Corradi N."/>
            <person name="James T."/>
        </authorList>
    </citation>
    <scope>NUCLEOTIDE SEQUENCE [LARGE SCALE GENOMIC DNA]</scope>
    <source>
        <strain evidence="1 2">KSL3</strain>
    </source>
</reference>
<dbReference type="EMBL" id="MTSL01000037">
    <property type="protein sequence ID" value="PJF19836.1"/>
    <property type="molecule type" value="Genomic_DNA"/>
</dbReference>
<evidence type="ECO:0000313" key="2">
    <source>
        <dbReference type="Proteomes" id="UP000240830"/>
    </source>
</evidence>
<accession>A0A2H9TQ49</accession>
<dbReference type="AlphaFoldDB" id="A0A2H9TQ49"/>
<proteinExistence type="predicted"/>
<name>A0A2H9TQ49_9FUNG</name>
<keyword evidence="2" id="KW-1185">Reference proteome</keyword>